<dbReference type="PROSITE" id="PS50850">
    <property type="entry name" value="MFS"/>
    <property type="match status" value="1"/>
</dbReference>
<evidence type="ECO:0000256" key="1">
    <source>
        <dbReference type="ARBA" id="ARBA00022692"/>
    </source>
</evidence>
<gene>
    <name evidence="6" type="ORF">PQR62_21590</name>
</gene>
<reference evidence="6 7" key="1">
    <citation type="journal article" date="2024" name="Chem. Sci.">
        <title>Discovery of megapolipeptins by genome mining of a Burkholderiales bacteria collection.</title>
        <authorList>
            <person name="Paulo B.S."/>
            <person name="Recchia M.J.J."/>
            <person name="Lee S."/>
            <person name="Fergusson C.H."/>
            <person name="Romanowski S.B."/>
            <person name="Hernandez A."/>
            <person name="Krull N."/>
            <person name="Liu D.Y."/>
            <person name="Cavanagh H."/>
            <person name="Bos A."/>
            <person name="Gray C.A."/>
            <person name="Murphy B.T."/>
            <person name="Linington R.G."/>
            <person name="Eustaquio A.S."/>
        </authorList>
    </citation>
    <scope>NUCLEOTIDE SEQUENCE [LARGE SCALE GENOMIC DNA]</scope>
    <source>
        <strain evidence="6 7">RL21-008-BIB-A</strain>
    </source>
</reference>
<keyword evidence="2 4" id="KW-1133">Transmembrane helix</keyword>
<feature type="transmembrane region" description="Helical" evidence="4">
    <location>
        <begin position="382"/>
        <end position="405"/>
    </location>
</feature>
<dbReference type="InterPro" id="IPR020846">
    <property type="entry name" value="MFS_dom"/>
</dbReference>
<feature type="transmembrane region" description="Helical" evidence="4">
    <location>
        <begin position="208"/>
        <end position="225"/>
    </location>
</feature>
<feature type="transmembrane region" description="Helical" evidence="4">
    <location>
        <begin position="297"/>
        <end position="315"/>
    </location>
</feature>
<sequence length="437" mass="45200">MAVCEINAKNPGDAKAVALPRGLIMLFASAAGISVANVYYAQPLLDVLAADFGISTAAIGAVVGATQAGSMLALLLLVPLGDLLERRRLMLLQGMALAACLLLVTMSTSTLALLAGMLLLGLLGTAMTQGLISYAATLAAAHQRGSVVGTVQGGVVIGLLLARVVAGVLAEVGGWRLVYQCSAIAMMALAAALRYSLPPPRQSAPGELRGWPAYGVLLVSMAALLKHERVLQIRGVLALLMFAAFNVFWSALVLPLSAPPYSLSQAAIGAFGLVGVAGVLGAARAGHWDDRGLGQRATGAALMLLLLSWLPLSWLQAGAHWMALVLGILLLDVGGQIIHVSNQSMILRDGRHAQSRMIGCYMMFYAVGSGLGALAATNIYAWAGWHGVCLLGAFISLLALIWWAATLKLMPAATPTTPATTATPAAPPLPLAPCARH</sequence>
<dbReference type="EMBL" id="JAQQFM010000010">
    <property type="protein sequence ID" value="MFL9926879.1"/>
    <property type="molecule type" value="Genomic_DNA"/>
</dbReference>
<keyword evidence="7" id="KW-1185">Reference proteome</keyword>
<evidence type="ECO:0000256" key="4">
    <source>
        <dbReference type="SAM" id="Phobius"/>
    </source>
</evidence>
<dbReference type="InterPro" id="IPR011701">
    <property type="entry name" value="MFS"/>
</dbReference>
<comment type="caution">
    <text evidence="6">The sequence shown here is derived from an EMBL/GenBank/DDBJ whole genome shotgun (WGS) entry which is preliminary data.</text>
</comment>
<dbReference type="Proteomes" id="UP001629246">
    <property type="component" value="Unassembled WGS sequence"/>
</dbReference>
<dbReference type="Pfam" id="PF07690">
    <property type="entry name" value="MFS_1"/>
    <property type="match status" value="1"/>
</dbReference>
<protein>
    <submittedName>
        <fullName evidence="6">MFS transporter</fullName>
    </submittedName>
</protein>
<feature type="transmembrane region" description="Helical" evidence="4">
    <location>
        <begin position="90"/>
        <end position="123"/>
    </location>
</feature>
<name>A0ABW9AF48_9BURK</name>
<dbReference type="PANTHER" id="PTHR42910:SF1">
    <property type="entry name" value="MAJOR FACILITATOR SUPERFAMILY (MFS) PROFILE DOMAIN-CONTAINING PROTEIN"/>
    <property type="match status" value="1"/>
</dbReference>
<feature type="transmembrane region" description="Helical" evidence="4">
    <location>
        <begin position="237"/>
        <end position="257"/>
    </location>
</feature>
<feature type="transmembrane region" description="Helical" evidence="4">
    <location>
        <begin position="52"/>
        <end position="78"/>
    </location>
</feature>
<dbReference type="Gene3D" id="1.20.1250.20">
    <property type="entry name" value="MFS general substrate transporter like domains"/>
    <property type="match status" value="1"/>
</dbReference>
<dbReference type="RefSeq" id="WP_408160129.1">
    <property type="nucleotide sequence ID" value="NZ_JAQQFM010000010.1"/>
</dbReference>
<feature type="transmembrane region" description="Helical" evidence="4">
    <location>
        <begin position="151"/>
        <end position="170"/>
    </location>
</feature>
<evidence type="ECO:0000256" key="3">
    <source>
        <dbReference type="ARBA" id="ARBA00023136"/>
    </source>
</evidence>
<dbReference type="SUPFAM" id="SSF103473">
    <property type="entry name" value="MFS general substrate transporter"/>
    <property type="match status" value="1"/>
</dbReference>
<organism evidence="6 7">
    <name type="scientific">Herbaspirillum lusitanum</name>
    <dbReference type="NCBI Taxonomy" id="213312"/>
    <lineage>
        <taxon>Bacteria</taxon>
        <taxon>Pseudomonadati</taxon>
        <taxon>Pseudomonadota</taxon>
        <taxon>Betaproteobacteria</taxon>
        <taxon>Burkholderiales</taxon>
        <taxon>Oxalobacteraceae</taxon>
        <taxon>Herbaspirillum</taxon>
    </lineage>
</organism>
<keyword evidence="1 4" id="KW-0812">Transmembrane</keyword>
<proteinExistence type="predicted"/>
<feature type="transmembrane region" description="Helical" evidence="4">
    <location>
        <begin position="263"/>
        <end position="285"/>
    </location>
</feature>
<evidence type="ECO:0000256" key="2">
    <source>
        <dbReference type="ARBA" id="ARBA00022989"/>
    </source>
</evidence>
<feature type="transmembrane region" description="Helical" evidence="4">
    <location>
        <begin position="358"/>
        <end position="376"/>
    </location>
</feature>
<feature type="transmembrane region" description="Helical" evidence="4">
    <location>
        <begin position="23"/>
        <end position="40"/>
    </location>
</feature>
<keyword evidence="3 4" id="KW-0472">Membrane</keyword>
<feature type="transmembrane region" description="Helical" evidence="4">
    <location>
        <begin position="321"/>
        <end position="338"/>
    </location>
</feature>
<feature type="domain" description="Major facilitator superfamily (MFS) profile" evidence="5">
    <location>
        <begin position="23"/>
        <end position="414"/>
    </location>
</feature>
<dbReference type="PANTHER" id="PTHR42910">
    <property type="entry name" value="TRANSPORTER SCO4007-RELATED"/>
    <property type="match status" value="1"/>
</dbReference>
<accession>A0ABW9AF48</accession>
<dbReference type="InterPro" id="IPR036259">
    <property type="entry name" value="MFS_trans_sf"/>
</dbReference>
<feature type="transmembrane region" description="Helical" evidence="4">
    <location>
        <begin position="177"/>
        <end position="196"/>
    </location>
</feature>
<evidence type="ECO:0000313" key="7">
    <source>
        <dbReference type="Proteomes" id="UP001629246"/>
    </source>
</evidence>
<evidence type="ECO:0000313" key="6">
    <source>
        <dbReference type="EMBL" id="MFL9926879.1"/>
    </source>
</evidence>
<evidence type="ECO:0000259" key="5">
    <source>
        <dbReference type="PROSITE" id="PS50850"/>
    </source>
</evidence>